<protein>
    <recommendedName>
        <fullName evidence="2">SPIN90/Ldb17 leucine-rich domain-containing protein</fullName>
    </recommendedName>
</protein>
<dbReference type="OrthoDB" id="445362at2759"/>
<feature type="compositionally biased region" description="Basic and acidic residues" evidence="1">
    <location>
        <begin position="594"/>
        <end position="604"/>
    </location>
</feature>
<dbReference type="GO" id="GO:0030479">
    <property type="term" value="C:actin cortical patch"/>
    <property type="evidence" value="ECO:0007669"/>
    <property type="project" value="TreeGrafter"/>
</dbReference>
<evidence type="ECO:0000256" key="1">
    <source>
        <dbReference type="SAM" id="MobiDB-lite"/>
    </source>
</evidence>
<proteinExistence type="predicted"/>
<evidence type="ECO:0000313" key="3">
    <source>
        <dbReference type="EMBL" id="EDK42324.1"/>
    </source>
</evidence>
<sequence>MIRLSNGANIYNRGSSSINTQAQLSNLPGPLPQSQSRSRSRSRPRLPTSTPSATTISIASTTITFPESSNRDYLDDELSSILINSDPLECNETFSIFLKCIIDNIYVDTDNTPTYQDLSLYALRLLVLNMFLRNYKYCVGKILALLETFAAITEGRLALSNIGINTISSLTTAGTEHDNDNYNDKDNDKDKVRYESECLKEFLCITLLLLLKIKNSTNEKDIADNASGLSGASSTSTDTLDIISIEEVFTTLQQGNFFSILCYFITVQIKAVEQKQSSFVILKFGCDLMFEYLYYMEILSSKELLLLAKSDNKLVGTTIKHLLSSELFNAYDLDSDDEFHDESRLIAYEEMKLLLLINEQFLMSSYSTNSANTNKVFEELIHNHQDAKSNVNNIVGFINLLIFHLNREESQIIKLLILKFLYLVFTTSMTAKLIYRNDLKILVDIFIRELDNLMEKDTILILTYLRVLYPILMFSELNECGNYKSADLVNVLGYIITNSELKRERSEHTLMLDLATKCMNIKWLKKSALQCERKVELQRNPSPSDVRPNSSSGSSESNSPESEQPPALPLFTRVASMRTSMRSDYHKHTTTHNILERKNSEKKSKPTSQTTSPNLFEENNNNVFLAQFSKHANITTNETFPFEESPLSAKDKDEDTGPTTDQDHNQDHDYDQKCHDTNILDLPNEYLTSKPLPKLPVPQKLRHQLYKLDGSATSSSSSINSDSSIKRKALKKKAPPPPPPPPRRSK</sequence>
<reference evidence="3 4" key="1">
    <citation type="journal article" date="2009" name="Nature">
        <title>Evolution of pathogenicity and sexual reproduction in eight Candida genomes.</title>
        <authorList>
            <person name="Butler G."/>
            <person name="Rasmussen M.D."/>
            <person name="Lin M.F."/>
            <person name="Santos M.A."/>
            <person name="Sakthikumar S."/>
            <person name="Munro C.A."/>
            <person name="Rheinbay E."/>
            <person name="Grabherr M."/>
            <person name="Forche A."/>
            <person name="Reedy J.L."/>
            <person name="Agrafioti I."/>
            <person name="Arnaud M.B."/>
            <person name="Bates S."/>
            <person name="Brown A.J."/>
            <person name="Brunke S."/>
            <person name="Costanzo M.C."/>
            <person name="Fitzpatrick D.A."/>
            <person name="de Groot P.W."/>
            <person name="Harris D."/>
            <person name="Hoyer L.L."/>
            <person name="Hube B."/>
            <person name="Klis F.M."/>
            <person name="Kodira C."/>
            <person name="Lennard N."/>
            <person name="Logue M.E."/>
            <person name="Martin R."/>
            <person name="Neiman A.M."/>
            <person name="Nikolaou E."/>
            <person name="Quail M.A."/>
            <person name="Quinn J."/>
            <person name="Santos M.C."/>
            <person name="Schmitzberger F.F."/>
            <person name="Sherlock G."/>
            <person name="Shah P."/>
            <person name="Silverstein K.A."/>
            <person name="Skrzypek M.S."/>
            <person name="Soll D."/>
            <person name="Staggs R."/>
            <person name="Stansfield I."/>
            <person name="Stumpf M.P."/>
            <person name="Sudbery P.E."/>
            <person name="Srikantha T."/>
            <person name="Zeng Q."/>
            <person name="Berman J."/>
            <person name="Berriman M."/>
            <person name="Heitman J."/>
            <person name="Gow N.A."/>
            <person name="Lorenz M.C."/>
            <person name="Birren B.W."/>
            <person name="Kellis M."/>
            <person name="Cuomo C.A."/>
        </authorList>
    </citation>
    <scope>NUCLEOTIDE SEQUENCE [LARGE SCALE GENOMIC DNA]</scope>
    <source>
        <strain evidence="4">ATCC 11503 / BCRC 21390 / CBS 2605 / JCM 1781 / NBRC 1676 / NRRL YB-4239</strain>
    </source>
</reference>
<dbReference type="OMA" id="NEQFLMK"/>
<dbReference type="GO" id="GO:0000147">
    <property type="term" value="P:actin cortical patch assembly"/>
    <property type="evidence" value="ECO:0007669"/>
    <property type="project" value="TreeGrafter"/>
</dbReference>
<accession>A5DT16</accession>
<dbReference type="AlphaFoldDB" id="A5DT16"/>
<keyword evidence="4" id="KW-1185">Reference proteome</keyword>
<dbReference type="eggNOG" id="KOG4035">
    <property type="taxonomic scope" value="Eukaryota"/>
</dbReference>
<dbReference type="InterPro" id="IPR018556">
    <property type="entry name" value="SPIN90/Ldb17_LRD"/>
</dbReference>
<feature type="compositionally biased region" description="Low complexity" evidence="1">
    <location>
        <begin position="548"/>
        <end position="565"/>
    </location>
</feature>
<dbReference type="PANTHER" id="PTHR13357:SF1">
    <property type="entry name" value="NCK-INTERACTING PROTEIN WITH SH3 DOMAIN"/>
    <property type="match status" value="1"/>
</dbReference>
<feature type="region of interest" description="Disordered" evidence="1">
    <location>
        <begin position="19"/>
        <end position="52"/>
    </location>
</feature>
<feature type="region of interest" description="Disordered" evidence="1">
    <location>
        <begin position="535"/>
        <end position="569"/>
    </location>
</feature>
<gene>
    <name evidence="3" type="ORF">LELG_00502</name>
</gene>
<feature type="domain" description="SPIN90/Ldb17 leucine-rich" evidence="2">
    <location>
        <begin position="345"/>
        <end position="487"/>
    </location>
</feature>
<dbReference type="GO" id="GO:0071933">
    <property type="term" value="F:Arp2/3 complex binding"/>
    <property type="evidence" value="ECO:0007669"/>
    <property type="project" value="TreeGrafter"/>
</dbReference>
<dbReference type="HOGENOM" id="CLU_400091_0_0_1"/>
<feature type="region of interest" description="Disordered" evidence="1">
    <location>
        <begin position="583"/>
        <end position="618"/>
    </location>
</feature>
<dbReference type="PANTHER" id="PTHR13357">
    <property type="entry name" value="SH3 ADAPTER PROTEIN SPIN90 NCK INTERACTING PROTEIN WITH SH3 DOMAIN"/>
    <property type="match status" value="1"/>
</dbReference>
<dbReference type="InParanoid" id="A5DT16"/>
<dbReference type="EMBL" id="CH981524">
    <property type="protein sequence ID" value="EDK42324.1"/>
    <property type="molecule type" value="Genomic_DNA"/>
</dbReference>
<dbReference type="KEGG" id="lel:PVL30_000487"/>
<feature type="region of interest" description="Disordered" evidence="1">
    <location>
        <begin position="706"/>
        <end position="746"/>
    </location>
</feature>
<dbReference type="Proteomes" id="UP000001996">
    <property type="component" value="Unassembled WGS sequence"/>
</dbReference>
<dbReference type="GO" id="GO:0006897">
    <property type="term" value="P:endocytosis"/>
    <property type="evidence" value="ECO:0007669"/>
    <property type="project" value="TreeGrafter"/>
</dbReference>
<dbReference type="GeneID" id="5234744"/>
<feature type="region of interest" description="Disordered" evidence="1">
    <location>
        <begin position="639"/>
        <end position="675"/>
    </location>
</feature>
<dbReference type="GO" id="GO:0051666">
    <property type="term" value="P:actin cortical patch localization"/>
    <property type="evidence" value="ECO:0007669"/>
    <property type="project" value="TreeGrafter"/>
</dbReference>
<evidence type="ECO:0000313" key="4">
    <source>
        <dbReference type="Proteomes" id="UP000001996"/>
    </source>
</evidence>
<name>A5DT16_LODEL</name>
<feature type="compositionally biased region" description="Low complexity" evidence="1">
    <location>
        <begin position="711"/>
        <end position="723"/>
    </location>
</feature>
<feature type="compositionally biased region" description="Basic and acidic residues" evidence="1">
    <location>
        <begin position="649"/>
        <end position="675"/>
    </location>
</feature>
<dbReference type="Pfam" id="PF09431">
    <property type="entry name" value="SPIN90_LRD"/>
    <property type="match status" value="1"/>
</dbReference>
<evidence type="ECO:0000259" key="2">
    <source>
        <dbReference type="Pfam" id="PF09431"/>
    </source>
</evidence>
<dbReference type="STRING" id="379508.A5DT16"/>
<organism evidence="3 4">
    <name type="scientific">Lodderomyces elongisporus (strain ATCC 11503 / CBS 2605 / JCM 1781 / NBRC 1676 / NRRL YB-4239)</name>
    <name type="common">Yeast</name>
    <name type="synonym">Saccharomyces elongisporus</name>
    <dbReference type="NCBI Taxonomy" id="379508"/>
    <lineage>
        <taxon>Eukaryota</taxon>
        <taxon>Fungi</taxon>
        <taxon>Dikarya</taxon>
        <taxon>Ascomycota</taxon>
        <taxon>Saccharomycotina</taxon>
        <taxon>Pichiomycetes</taxon>
        <taxon>Debaryomycetaceae</taxon>
        <taxon>Candida/Lodderomyces clade</taxon>
        <taxon>Lodderomyces</taxon>
    </lineage>
</organism>
<feature type="compositionally biased region" description="Pro residues" evidence="1">
    <location>
        <begin position="735"/>
        <end position="746"/>
    </location>
</feature>
<dbReference type="InterPro" id="IPR030125">
    <property type="entry name" value="SPIN90/Ldb17"/>
</dbReference>